<keyword evidence="10" id="KW-1185">Reference proteome</keyword>
<dbReference type="PANTHER" id="PTHR30193:SF37">
    <property type="entry name" value="INNER MEMBRANE ABC TRANSPORTER PERMEASE PROTEIN YCJO"/>
    <property type="match status" value="1"/>
</dbReference>
<feature type="domain" description="ABC transmembrane type-1" evidence="8">
    <location>
        <begin position="50"/>
        <end position="264"/>
    </location>
</feature>
<proteinExistence type="inferred from homology"/>
<keyword evidence="4 7" id="KW-0812">Transmembrane</keyword>
<evidence type="ECO:0000259" key="8">
    <source>
        <dbReference type="PROSITE" id="PS50928"/>
    </source>
</evidence>
<keyword evidence="3" id="KW-1003">Cell membrane</keyword>
<feature type="transmembrane region" description="Helical" evidence="7">
    <location>
        <begin position="49"/>
        <end position="75"/>
    </location>
</feature>
<keyword evidence="2 7" id="KW-0813">Transport</keyword>
<accession>A0ABP7AS91</accession>
<evidence type="ECO:0000313" key="9">
    <source>
        <dbReference type="EMBL" id="GAA3639451.1"/>
    </source>
</evidence>
<dbReference type="EMBL" id="BAAAYU010000005">
    <property type="protein sequence ID" value="GAA3639451.1"/>
    <property type="molecule type" value="Genomic_DNA"/>
</dbReference>
<feature type="transmembrane region" description="Helical" evidence="7">
    <location>
        <begin position="87"/>
        <end position="106"/>
    </location>
</feature>
<comment type="caution">
    <text evidence="9">The sequence shown here is derived from an EMBL/GenBank/DDBJ whole genome shotgun (WGS) entry which is preliminary data.</text>
</comment>
<feature type="transmembrane region" description="Helical" evidence="7">
    <location>
        <begin position="193"/>
        <end position="215"/>
    </location>
</feature>
<evidence type="ECO:0000256" key="2">
    <source>
        <dbReference type="ARBA" id="ARBA00022448"/>
    </source>
</evidence>
<dbReference type="PROSITE" id="PS50928">
    <property type="entry name" value="ABC_TM1"/>
    <property type="match status" value="1"/>
</dbReference>
<dbReference type="PANTHER" id="PTHR30193">
    <property type="entry name" value="ABC TRANSPORTER PERMEASE PROTEIN"/>
    <property type="match status" value="1"/>
</dbReference>
<dbReference type="InterPro" id="IPR000515">
    <property type="entry name" value="MetI-like"/>
</dbReference>
<gene>
    <name evidence="9" type="ORF">GCM10022200_23670</name>
</gene>
<dbReference type="InterPro" id="IPR051393">
    <property type="entry name" value="ABC_transporter_permease"/>
</dbReference>
<evidence type="ECO:0000256" key="7">
    <source>
        <dbReference type="RuleBase" id="RU363032"/>
    </source>
</evidence>
<reference evidence="10" key="1">
    <citation type="journal article" date="2019" name="Int. J. Syst. Evol. Microbiol.">
        <title>The Global Catalogue of Microorganisms (GCM) 10K type strain sequencing project: providing services to taxonomists for standard genome sequencing and annotation.</title>
        <authorList>
            <consortium name="The Broad Institute Genomics Platform"/>
            <consortium name="The Broad Institute Genome Sequencing Center for Infectious Disease"/>
            <person name="Wu L."/>
            <person name="Ma J."/>
        </authorList>
    </citation>
    <scope>NUCLEOTIDE SEQUENCE [LARGE SCALE GENOMIC DNA]</scope>
    <source>
        <strain evidence="10">JCM 16544</strain>
    </source>
</reference>
<dbReference type="Gene3D" id="1.10.3720.10">
    <property type="entry name" value="MetI-like"/>
    <property type="match status" value="1"/>
</dbReference>
<dbReference type="SUPFAM" id="SSF161098">
    <property type="entry name" value="MetI-like"/>
    <property type="match status" value="1"/>
</dbReference>
<keyword evidence="6 7" id="KW-0472">Membrane</keyword>
<evidence type="ECO:0000256" key="5">
    <source>
        <dbReference type="ARBA" id="ARBA00022989"/>
    </source>
</evidence>
<name>A0ABP7AS91_9MICO</name>
<dbReference type="CDD" id="cd06261">
    <property type="entry name" value="TM_PBP2"/>
    <property type="match status" value="1"/>
</dbReference>
<feature type="transmembrane region" description="Helical" evidence="7">
    <location>
        <begin position="241"/>
        <end position="264"/>
    </location>
</feature>
<keyword evidence="5 7" id="KW-1133">Transmembrane helix</keyword>
<evidence type="ECO:0000256" key="6">
    <source>
        <dbReference type="ARBA" id="ARBA00023136"/>
    </source>
</evidence>
<dbReference type="InterPro" id="IPR035906">
    <property type="entry name" value="MetI-like_sf"/>
</dbReference>
<dbReference type="Pfam" id="PF00528">
    <property type="entry name" value="BPD_transp_1"/>
    <property type="match status" value="1"/>
</dbReference>
<comment type="subcellular location">
    <subcellularLocation>
        <location evidence="1 7">Cell membrane</location>
        <topology evidence="1 7">Multi-pass membrane protein</topology>
    </subcellularLocation>
</comment>
<sequence>MLFGSLGLWPIIRTFYLSLTNTVGTRGDGDFIGFGNFVRLMGDPYFHEAFAHTILWIVFNLTVPVGLALFLALMLNRAIQSKVIKTLFFIPLALSAPAIAAIWTFIYQPDTGLIDITLAGVGLEGLQQEWLGSEWVLLSLMIAGGWRETAFFMVIFLAGLTGIPHELVEAAKIDGANTFQVFRHVTLPSLRPATMIVMSSAFIGALLTTDLVLAMTRGGPFGSSDVLGYRMYVETFFNGNFGYGAAMAVVITLIAALFVVPYLLRMNRMQEEEN</sequence>
<comment type="similarity">
    <text evidence="7">Belongs to the binding-protein-dependent transport system permease family.</text>
</comment>
<evidence type="ECO:0000256" key="1">
    <source>
        <dbReference type="ARBA" id="ARBA00004651"/>
    </source>
</evidence>
<dbReference type="Proteomes" id="UP001501697">
    <property type="component" value="Unassembled WGS sequence"/>
</dbReference>
<evidence type="ECO:0000256" key="3">
    <source>
        <dbReference type="ARBA" id="ARBA00022475"/>
    </source>
</evidence>
<organism evidence="9 10">
    <name type="scientific">Microbacterium awajiense</name>
    <dbReference type="NCBI Taxonomy" id="415214"/>
    <lineage>
        <taxon>Bacteria</taxon>
        <taxon>Bacillati</taxon>
        <taxon>Actinomycetota</taxon>
        <taxon>Actinomycetes</taxon>
        <taxon>Micrococcales</taxon>
        <taxon>Microbacteriaceae</taxon>
        <taxon>Microbacterium</taxon>
    </lineage>
</organism>
<evidence type="ECO:0000313" key="10">
    <source>
        <dbReference type="Proteomes" id="UP001501697"/>
    </source>
</evidence>
<protein>
    <submittedName>
        <fullName evidence="9">Sugar ABC transporter permease</fullName>
    </submittedName>
</protein>
<evidence type="ECO:0000256" key="4">
    <source>
        <dbReference type="ARBA" id="ARBA00022692"/>
    </source>
</evidence>